<dbReference type="InterPro" id="IPR029149">
    <property type="entry name" value="Creatin/AminoP/Spt16_N"/>
</dbReference>
<proteinExistence type="inferred from homology"/>
<sequence>MTQSDIFDRRRRDIMALMGDGVAVMPTALVSRRNSDVDYPFRPDSDFQYLTGFPEPESVLVLVPGRTQGEYILFCRERDAEKETWHGRRAGLEGATETFGADDAFPIEDIDDILPGLLENRPKIFSCMGRYPEFDSHLLQWFNEVKSKKRAGISAPGELVDISHLLHELRLIKSSHEISIMKHAARVSEDAHCRAMRACKPGMMEYQIQAELEYEFLKGGAHSSAYPSIVAGGANSCILHYTENTDKLVNGDLLLIDAGAEIDCYAADITRTFPVNGTYSAEQRAVYDIVLDAQAAAIAEVKSGHHWNQPHEAAVKRLAQGMIDLGLLEGSIDDVIENKRYQRFYMHRTGHWLGMDVHDVGDYRLGDQWRLLEPGMVLTVEPGLYIPATDDVDQRWHNIGIRIEDDVLVTRKNAQVLTGGVPKHPAEVEALMAEGVGS</sequence>
<keyword evidence="3" id="KW-0479">Metal-binding</keyword>
<dbReference type="InterPro" id="IPR052433">
    <property type="entry name" value="X-Pro_dipept-like"/>
</dbReference>
<evidence type="ECO:0000256" key="1">
    <source>
        <dbReference type="ARBA" id="ARBA00001936"/>
    </source>
</evidence>
<dbReference type="SMART" id="SM01011">
    <property type="entry name" value="AMP_N"/>
    <property type="match status" value="1"/>
</dbReference>
<dbReference type="GO" id="GO:0030145">
    <property type="term" value="F:manganese ion binding"/>
    <property type="evidence" value="ECO:0007669"/>
    <property type="project" value="InterPro"/>
</dbReference>
<comment type="similarity">
    <text evidence="2">Belongs to the peptidase M24B family.</text>
</comment>
<dbReference type="PANTHER" id="PTHR43226:SF4">
    <property type="entry name" value="XAA-PRO AMINOPEPTIDASE 3"/>
    <property type="match status" value="1"/>
</dbReference>
<gene>
    <name evidence="7" type="ORF">MGWOODY_XGa2017</name>
</gene>
<reference evidence="7" key="1">
    <citation type="submission" date="2015-10" db="EMBL/GenBank/DDBJ databases">
        <authorList>
            <person name="Gilbert D.G."/>
        </authorList>
    </citation>
    <scope>NUCLEOTIDE SEQUENCE</scope>
</reference>
<evidence type="ECO:0000259" key="6">
    <source>
        <dbReference type="SMART" id="SM01011"/>
    </source>
</evidence>
<dbReference type="Gene3D" id="3.90.230.10">
    <property type="entry name" value="Creatinase/methionine aminopeptidase superfamily"/>
    <property type="match status" value="1"/>
</dbReference>
<keyword evidence="7" id="KW-0031">Aminopeptidase</keyword>
<keyword evidence="5" id="KW-0464">Manganese</keyword>
<evidence type="ECO:0000256" key="2">
    <source>
        <dbReference type="ARBA" id="ARBA00008766"/>
    </source>
</evidence>
<dbReference type="SUPFAM" id="SSF53092">
    <property type="entry name" value="Creatinase/prolidase N-terminal domain"/>
    <property type="match status" value="1"/>
</dbReference>
<dbReference type="SUPFAM" id="SSF55920">
    <property type="entry name" value="Creatinase/aminopeptidase"/>
    <property type="match status" value="1"/>
</dbReference>
<dbReference type="InterPro" id="IPR036005">
    <property type="entry name" value="Creatinase/aminopeptidase-like"/>
</dbReference>
<evidence type="ECO:0000256" key="4">
    <source>
        <dbReference type="ARBA" id="ARBA00022801"/>
    </source>
</evidence>
<dbReference type="FunFam" id="3.90.230.10:FF:000002">
    <property type="entry name" value="Xaa-Pro aminopeptidase 3"/>
    <property type="match status" value="1"/>
</dbReference>
<dbReference type="PANTHER" id="PTHR43226">
    <property type="entry name" value="XAA-PRO AMINOPEPTIDASE 3"/>
    <property type="match status" value="1"/>
</dbReference>
<dbReference type="CDD" id="cd01087">
    <property type="entry name" value="Prolidase"/>
    <property type="match status" value="1"/>
</dbReference>
<feature type="domain" description="Aminopeptidase P N-terminal" evidence="6">
    <location>
        <begin position="2"/>
        <end position="135"/>
    </location>
</feature>
<dbReference type="GO" id="GO:0070006">
    <property type="term" value="F:metalloaminopeptidase activity"/>
    <property type="evidence" value="ECO:0007669"/>
    <property type="project" value="InterPro"/>
</dbReference>
<dbReference type="PROSITE" id="PS00491">
    <property type="entry name" value="PROLINE_PEPTIDASE"/>
    <property type="match status" value="1"/>
</dbReference>
<organism evidence="7">
    <name type="scientific">hydrothermal vent metagenome</name>
    <dbReference type="NCBI Taxonomy" id="652676"/>
    <lineage>
        <taxon>unclassified sequences</taxon>
        <taxon>metagenomes</taxon>
        <taxon>ecological metagenomes</taxon>
    </lineage>
</organism>
<keyword evidence="4 7" id="KW-0378">Hydrolase</keyword>
<dbReference type="AlphaFoldDB" id="A0A161JPL0"/>
<protein>
    <submittedName>
        <fullName evidence="7">Xaa-Pro aminopeptidase</fullName>
        <ecNumber evidence="7">3.4.11.9</ecNumber>
    </submittedName>
</protein>
<evidence type="ECO:0000256" key="3">
    <source>
        <dbReference type="ARBA" id="ARBA00022723"/>
    </source>
</evidence>
<dbReference type="EMBL" id="CZRL01000100">
    <property type="protein sequence ID" value="CUS54066.1"/>
    <property type="molecule type" value="Genomic_DNA"/>
</dbReference>
<name>A0A161JPL0_9ZZZZ</name>
<dbReference type="EC" id="3.4.11.9" evidence="7"/>
<keyword evidence="7" id="KW-0645">Protease</keyword>
<dbReference type="Pfam" id="PF05195">
    <property type="entry name" value="AMP_N"/>
    <property type="match status" value="1"/>
</dbReference>
<dbReference type="InterPro" id="IPR007865">
    <property type="entry name" value="Aminopep_P_N"/>
</dbReference>
<dbReference type="Pfam" id="PF00557">
    <property type="entry name" value="Peptidase_M24"/>
    <property type="match status" value="1"/>
</dbReference>
<evidence type="ECO:0000313" key="7">
    <source>
        <dbReference type="EMBL" id="CUS54066.1"/>
    </source>
</evidence>
<dbReference type="GO" id="GO:0005829">
    <property type="term" value="C:cytosol"/>
    <property type="evidence" value="ECO:0007669"/>
    <property type="project" value="TreeGrafter"/>
</dbReference>
<comment type="cofactor">
    <cofactor evidence="1">
        <name>Mn(2+)</name>
        <dbReference type="ChEBI" id="CHEBI:29035"/>
    </cofactor>
</comment>
<dbReference type="Gene3D" id="3.40.350.10">
    <property type="entry name" value="Creatinase/prolidase N-terminal domain"/>
    <property type="match status" value="1"/>
</dbReference>
<dbReference type="PRINTS" id="PR00599">
    <property type="entry name" value="MAPEPTIDASE"/>
</dbReference>
<dbReference type="GO" id="GO:0006508">
    <property type="term" value="P:proteolysis"/>
    <property type="evidence" value="ECO:0007669"/>
    <property type="project" value="TreeGrafter"/>
</dbReference>
<accession>A0A161JPL0</accession>
<dbReference type="InterPro" id="IPR001714">
    <property type="entry name" value="Pept_M24_MAP"/>
</dbReference>
<dbReference type="InterPro" id="IPR000994">
    <property type="entry name" value="Pept_M24"/>
</dbReference>
<dbReference type="InterPro" id="IPR001131">
    <property type="entry name" value="Peptidase_M24B_aminopep-P_CS"/>
</dbReference>
<evidence type="ECO:0000256" key="5">
    <source>
        <dbReference type="ARBA" id="ARBA00023211"/>
    </source>
</evidence>